<protein>
    <recommendedName>
        <fullName evidence="4">Replication termination factor 2</fullName>
    </recommendedName>
</protein>
<dbReference type="Proteomes" id="UP000789595">
    <property type="component" value="Unassembled WGS sequence"/>
</dbReference>
<comment type="caution">
    <text evidence="2">The sequence shown here is derived from an EMBL/GenBank/DDBJ whole genome shotgun (WGS) entry which is preliminary data.</text>
</comment>
<feature type="compositionally biased region" description="Polar residues" evidence="1">
    <location>
        <begin position="1"/>
        <end position="10"/>
    </location>
</feature>
<dbReference type="Pfam" id="PF04641">
    <property type="entry name" value="Rtf2"/>
    <property type="match status" value="1"/>
</dbReference>
<gene>
    <name evidence="2" type="ORF">PECAL_5P06330</name>
</gene>
<proteinExistence type="predicted"/>
<feature type="compositionally biased region" description="Low complexity" evidence="1">
    <location>
        <begin position="257"/>
        <end position="268"/>
    </location>
</feature>
<evidence type="ECO:0000256" key="1">
    <source>
        <dbReference type="SAM" id="MobiDB-lite"/>
    </source>
</evidence>
<reference evidence="2" key="1">
    <citation type="submission" date="2021-11" db="EMBL/GenBank/DDBJ databases">
        <authorList>
            <consortium name="Genoscope - CEA"/>
            <person name="William W."/>
        </authorList>
    </citation>
    <scope>NUCLEOTIDE SEQUENCE</scope>
</reference>
<keyword evidence="3" id="KW-1185">Reference proteome</keyword>
<organism evidence="2 3">
    <name type="scientific">Pelagomonas calceolata</name>
    <dbReference type="NCBI Taxonomy" id="35677"/>
    <lineage>
        <taxon>Eukaryota</taxon>
        <taxon>Sar</taxon>
        <taxon>Stramenopiles</taxon>
        <taxon>Ochrophyta</taxon>
        <taxon>Pelagophyceae</taxon>
        <taxon>Pelagomonadales</taxon>
        <taxon>Pelagomonadaceae</taxon>
        <taxon>Pelagomonas</taxon>
    </lineage>
</organism>
<feature type="non-terminal residue" evidence="2">
    <location>
        <position position="1"/>
    </location>
</feature>
<sequence>PTKTKPQSLGPQPEHRRGSKAQHNKMGGDGGCIATQREFMRGTYGSAHSKGGWAQGQNHGSGTTGGDAESGDFTNRRRAIRVRSCALSGDALKAPVVSDAFGQLFNKLDVLEQLSSKSLPEAFSHIRGLRDLIDVKSTPPKGEKDYVHGDGAPFCQCPLTGASFDGSEPFLVVRTTGWLIAQKAISELGEQALQDEYGPFTKSDLVTAAPDPDDVREASRALAEKRAAAKAKKKAAKRAKAGVVADEKPEKKKRKAAPPAIGAAADIARQAKERTQQDHAQNPELGAMFHSDATNSKPDAATLFAATAPRRYNLN</sequence>
<evidence type="ECO:0000313" key="2">
    <source>
        <dbReference type="EMBL" id="CAH0376078.1"/>
    </source>
</evidence>
<dbReference type="EMBL" id="CAKKNE010000005">
    <property type="protein sequence ID" value="CAH0376078.1"/>
    <property type="molecule type" value="Genomic_DNA"/>
</dbReference>
<dbReference type="GO" id="GO:0006274">
    <property type="term" value="P:DNA replication termination"/>
    <property type="evidence" value="ECO:0007669"/>
    <property type="project" value="TreeGrafter"/>
</dbReference>
<name>A0A8J2SMQ9_9STRA</name>
<dbReference type="OrthoDB" id="247013at2759"/>
<feature type="compositionally biased region" description="Basic residues" evidence="1">
    <location>
        <begin position="231"/>
        <end position="240"/>
    </location>
</feature>
<dbReference type="PANTHER" id="PTHR12775">
    <property type="entry name" value="PROTEIN C20ORF43 HOMOLOG"/>
    <property type="match status" value="1"/>
</dbReference>
<accession>A0A8J2SMQ9</accession>
<dbReference type="GO" id="GO:0005634">
    <property type="term" value="C:nucleus"/>
    <property type="evidence" value="ECO:0007669"/>
    <property type="project" value="TreeGrafter"/>
</dbReference>
<dbReference type="PANTHER" id="PTHR12775:SF0">
    <property type="entry name" value="REPLICATION TERMINATION FACTOR 2"/>
    <property type="match status" value="1"/>
</dbReference>
<dbReference type="AlphaFoldDB" id="A0A8J2SMQ9"/>
<evidence type="ECO:0008006" key="4">
    <source>
        <dbReference type="Google" id="ProtNLM"/>
    </source>
</evidence>
<evidence type="ECO:0000313" key="3">
    <source>
        <dbReference type="Proteomes" id="UP000789595"/>
    </source>
</evidence>
<dbReference type="InterPro" id="IPR006735">
    <property type="entry name" value="Rtf2"/>
</dbReference>
<feature type="region of interest" description="Disordered" evidence="1">
    <location>
        <begin position="1"/>
        <end position="72"/>
    </location>
</feature>
<feature type="region of interest" description="Disordered" evidence="1">
    <location>
        <begin position="231"/>
        <end position="295"/>
    </location>
</feature>